<keyword evidence="3" id="KW-1185">Reference proteome</keyword>
<evidence type="ECO:0000313" key="3">
    <source>
        <dbReference type="Proteomes" id="UP000077266"/>
    </source>
</evidence>
<dbReference type="Proteomes" id="UP000077266">
    <property type="component" value="Unassembled WGS sequence"/>
</dbReference>
<name>A0A165N281_EXIGL</name>
<feature type="region of interest" description="Disordered" evidence="1">
    <location>
        <begin position="159"/>
        <end position="182"/>
    </location>
</feature>
<protein>
    <submittedName>
        <fullName evidence="2">Uncharacterized protein</fullName>
    </submittedName>
</protein>
<dbReference type="EMBL" id="KV425903">
    <property type="protein sequence ID" value="KZW00106.1"/>
    <property type="molecule type" value="Genomic_DNA"/>
</dbReference>
<dbReference type="AlphaFoldDB" id="A0A165N281"/>
<evidence type="ECO:0000313" key="2">
    <source>
        <dbReference type="EMBL" id="KZW00106.1"/>
    </source>
</evidence>
<evidence type="ECO:0000256" key="1">
    <source>
        <dbReference type="SAM" id="MobiDB-lite"/>
    </source>
</evidence>
<organism evidence="2 3">
    <name type="scientific">Exidia glandulosa HHB12029</name>
    <dbReference type="NCBI Taxonomy" id="1314781"/>
    <lineage>
        <taxon>Eukaryota</taxon>
        <taxon>Fungi</taxon>
        <taxon>Dikarya</taxon>
        <taxon>Basidiomycota</taxon>
        <taxon>Agaricomycotina</taxon>
        <taxon>Agaricomycetes</taxon>
        <taxon>Auriculariales</taxon>
        <taxon>Exidiaceae</taxon>
        <taxon>Exidia</taxon>
    </lineage>
</organism>
<feature type="compositionally biased region" description="Basic and acidic residues" evidence="1">
    <location>
        <begin position="161"/>
        <end position="173"/>
    </location>
</feature>
<dbReference type="InParanoid" id="A0A165N281"/>
<accession>A0A165N281</accession>
<sequence length="353" mass="39832">MLDLRVIPATIQDIGPQVLDALEAIDIMLAIGLMLYGLQQRGRNYHLENTPNPNVVLPRRQLNHRGWFYCAADGLDLRALRYSQHPEQHDVLIARDASGIPHRAWIRVGDQWRTIANWTTAPFDESLRLCFKKDGTASWLSESTRHDYLRKGYLLLPGGTDESRSEDGDRAAQADEVTEQQDTTVWQRVRRDKHTGARWERNVKASMRTPGGGPTHSGVTGRKRPRGTIYLDAFMQTSNQEYVRRSDILVKGQLQGGHNGIIDPTLLPGKELMFLTFTRAWARAKCVKQGRKLPDEATKTRSEVATICFSSQTAEAGSVLRCIRIAIRSRIKDSLSVALCENMWQNAMPASED</sequence>
<gene>
    <name evidence="2" type="ORF">EXIGLDRAFT_761970</name>
</gene>
<reference evidence="2 3" key="1">
    <citation type="journal article" date="2016" name="Mol. Biol. Evol.">
        <title>Comparative Genomics of Early-Diverging Mushroom-Forming Fungi Provides Insights into the Origins of Lignocellulose Decay Capabilities.</title>
        <authorList>
            <person name="Nagy L.G."/>
            <person name="Riley R."/>
            <person name="Tritt A."/>
            <person name="Adam C."/>
            <person name="Daum C."/>
            <person name="Floudas D."/>
            <person name="Sun H."/>
            <person name="Yadav J.S."/>
            <person name="Pangilinan J."/>
            <person name="Larsson K.H."/>
            <person name="Matsuura K."/>
            <person name="Barry K."/>
            <person name="Labutti K."/>
            <person name="Kuo R."/>
            <person name="Ohm R.A."/>
            <person name="Bhattacharya S.S."/>
            <person name="Shirouzu T."/>
            <person name="Yoshinaga Y."/>
            <person name="Martin F.M."/>
            <person name="Grigoriev I.V."/>
            <person name="Hibbett D.S."/>
        </authorList>
    </citation>
    <scope>NUCLEOTIDE SEQUENCE [LARGE SCALE GENOMIC DNA]</scope>
    <source>
        <strain evidence="2 3">HHB12029</strain>
    </source>
</reference>
<proteinExistence type="predicted"/>